<organism evidence="1 2">
    <name type="scientific">Flavivirga algicola</name>
    <dbReference type="NCBI Taxonomy" id="2729136"/>
    <lineage>
        <taxon>Bacteria</taxon>
        <taxon>Pseudomonadati</taxon>
        <taxon>Bacteroidota</taxon>
        <taxon>Flavobacteriia</taxon>
        <taxon>Flavobacteriales</taxon>
        <taxon>Flavobacteriaceae</taxon>
        <taxon>Flavivirga</taxon>
    </lineage>
</organism>
<comment type="caution">
    <text evidence="1">The sequence shown here is derived from an EMBL/GenBank/DDBJ whole genome shotgun (WGS) entry which is preliminary data.</text>
</comment>
<name>A0ABX1S4Z3_9FLAO</name>
<evidence type="ECO:0000313" key="1">
    <source>
        <dbReference type="EMBL" id="NMH89605.1"/>
    </source>
</evidence>
<dbReference type="EMBL" id="JABBHF010000014">
    <property type="protein sequence ID" value="NMH89605.1"/>
    <property type="molecule type" value="Genomic_DNA"/>
</dbReference>
<sequence length="199" mass="22909">MEEELYSKFTQEILESTHKVYELTENDIQTGTIEFLIMKEEGYAEYVIEIGVEQNEFSDEINYGGFTIEVPIKSYGFNSLIGKTFDKTDLIDTHGSFYIVNSYEDLEIHSITFGNLKGENLEATIEFSLIYPNWKESKGTMNTSLKIGPIVLSNQVIDPTEENRVKALSILENYLEKTELNLDSKISNMNGFRFQYKTK</sequence>
<gene>
    <name evidence="1" type="ORF">HHX25_19010</name>
</gene>
<evidence type="ECO:0000313" key="2">
    <source>
        <dbReference type="Proteomes" id="UP000746690"/>
    </source>
</evidence>
<dbReference type="Proteomes" id="UP000746690">
    <property type="component" value="Unassembled WGS sequence"/>
</dbReference>
<reference evidence="1 2" key="1">
    <citation type="submission" date="2020-04" db="EMBL/GenBank/DDBJ databases">
        <title>A Flavivirga sp. nov.</title>
        <authorList>
            <person name="Sun X."/>
        </authorList>
    </citation>
    <scope>NUCLEOTIDE SEQUENCE [LARGE SCALE GENOMIC DNA]</scope>
    <source>
        <strain evidence="1 2">Y03</strain>
    </source>
</reference>
<keyword evidence="2" id="KW-1185">Reference proteome</keyword>
<protein>
    <submittedName>
        <fullName evidence="1">Uncharacterized protein</fullName>
    </submittedName>
</protein>
<proteinExistence type="predicted"/>
<accession>A0ABX1S4Z3</accession>